<protein>
    <submittedName>
        <fullName evidence="3">Peptidoglycan DD-metalloendopeptidase family protein</fullName>
    </submittedName>
</protein>
<dbReference type="PANTHER" id="PTHR21666:SF286">
    <property type="entry name" value="LIPOPROTEIN NLPD"/>
    <property type="match status" value="1"/>
</dbReference>
<feature type="domain" description="M23ase beta-sheet core" evidence="2">
    <location>
        <begin position="951"/>
        <end position="1049"/>
    </location>
</feature>
<keyword evidence="4" id="KW-1185">Reference proteome</keyword>
<feature type="region of interest" description="Disordered" evidence="1">
    <location>
        <begin position="121"/>
        <end position="164"/>
    </location>
</feature>
<evidence type="ECO:0000313" key="3">
    <source>
        <dbReference type="EMBL" id="NSL88635.1"/>
    </source>
</evidence>
<dbReference type="SUPFAM" id="SSF51261">
    <property type="entry name" value="Duplicated hybrid motif"/>
    <property type="match status" value="1"/>
</dbReference>
<dbReference type="InterPro" id="IPR016047">
    <property type="entry name" value="M23ase_b-sheet_dom"/>
</dbReference>
<evidence type="ECO:0000259" key="2">
    <source>
        <dbReference type="Pfam" id="PF01551"/>
    </source>
</evidence>
<dbReference type="AlphaFoldDB" id="A0A9Q5DD07"/>
<sequence>MLNSSKEPPVHLVCEGAVCSCDKSVVPAILQVTSHHKYYINDSKGSEKLIATTQDNSIRSINFRTCVATGKPEPCTAQLQWQVTSAVLHLSEAGNAPPLTDDSSATCLSRGGRIRIISHGQATGGQTDNQQTEHAEKQEAVCQQHDGNTDHNNDHHTQQHKAAATSGFSIEGPANLSCGQSGCYNALPSAAGTDPVILRWYLSDTDGCLISMTSGESCFEYRFDIAGSYVLRLFSGEDGTDMTAKNITVTDNQPFTIKSTATIVRPDQCVTFTLSGCTTATNISWRQEDAAGNGIALETAPAATSIMRTFPAPGWYTISVTTETSYAYTFITVSNNAVRAISSNKRPHTSIPVTFSVSEMIFPVFSEKEVHKLKWQLDGPESTTASGIQDFSHIFSHHGKYTLYAYLYDKTREGRLEFQVITPAVHGGKWVDSDGNIIRKAGYGQDICIYFEQAGLEEETVLLEVFARQTMREQLLLSQQIKLPATAGVYYTMHTDDNIRQKINSGWNQPSATLYFKIKPTGSLKIQGNGQPFPVNPADYLQLNEERKIRQAYFTDAQDRREYFAISIKQATILKIYATNLIGRQLDITFLLARKPAPLNKPLTLYPAADIHSLTKDDTILYRCKGIIDKKGELPVTADLKNLPVNMHLYLIYAVIQLPDHNAVYTKLLMVYRNDKIQLSPATRSRSAAVIERVNIQQRSEGCDSLVWGAKVSCAFRMKVREIARKLKADPNHLMTCMAFETGGGFLPYQLSGYSTVNTPLPEKLTDGLLERHAVGLVQFTKDAVKEINRKFHKKITKRQLANMQPIEQLDYVYLHLKRFTGRLNTLNDCYMAIIKPSLVGSNPNDIVFSQENDLKNNITFYSSNKGLDTNQDLIITQKEVSAIIHSKYSLGLTHKNSCVDDCSFRSVNTTISTKKLWHHPIDNLQLRGWYNTWAPGRSKYGIIEFRKSGKHQGIDFYARAGSKIYACVDGQIYTTYFSNSYGNVIILNGNYEEVNYYFMYAHLQNQGLYNPGDFVNAGTVIGYTGKTGNASTLQPKQEHLHFEIRTKSNVGRGFDGRVDPFSIIKELNNTSILNPNENLQNA</sequence>
<feature type="compositionally biased region" description="Polar residues" evidence="1">
    <location>
        <begin position="121"/>
        <end position="130"/>
    </location>
</feature>
<comment type="caution">
    <text evidence="3">The sequence shown here is derived from an EMBL/GenBank/DDBJ whole genome shotgun (WGS) entry which is preliminary data.</text>
</comment>
<dbReference type="CDD" id="cd12797">
    <property type="entry name" value="M23_peptidase"/>
    <property type="match status" value="1"/>
</dbReference>
<evidence type="ECO:0000313" key="4">
    <source>
        <dbReference type="Proteomes" id="UP000281028"/>
    </source>
</evidence>
<reference evidence="3" key="1">
    <citation type="submission" date="2020-05" db="EMBL/GenBank/DDBJ databases">
        <title>Chitinophaga laudate sp. nov., isolated from a tropical peat swamp.</title>
        <authorList>
            <person name="Goh C.B.S."/>
            <person name="Lee M.S."/>
            <person name="Parimannan S."/>
            <person name="Pasbakhsh P."/>
            <person name="Yule C.M."/>
            <person name="Rajandas H."/>
            <person name="Loke S."/>
            <person name="Croft L."/>
            <person name="Tan J.B.L."/>
        </authorList>
    </citation>
    <scope>NUCLEOTIDE SEQUENCE</scope>
    <source>
        <strain evidence="3">Mgbs1</strain>
    </source>
</reference>
<dbReference type="Proteomes" id="UP000281028">
    <property type="component" value="Unassembled WGS sequence"/>
</dbReference>
<dbReference type="PANTHER" id="PTHR21666">
    <property type="entry name" value="PEPTIDASE-RELATED"/>
    <property type="match status" value="1"/>
</dbReference>
<accession>A0A9Q5DD07</accession>
<feature type="compositionally biased region" description="Basic and acidic residues" evidence="1">
    <location>
        <begin position="147"/>
        <end position="157"/>
    </location>
</feature>
<gene>
    <name evidence="3" type="ORF">ECE50_017470</name>
</gene>
<dbReference type="Gene3D" id="2.70.70.10">
    <property type="entry name" value="Glucose Permease (Domain IIA)"/>
    <property type="match status" value="1"/>
</dbReference>
<dbReference type="EMBL" id="RIAR02000001">
    <property type="protein sequence ID" value="NSL88635.1"/>
    <property type="molecule type" value="Genomic_DNA"/>
</dbReference>
<dbReference type="GO" id="GO:0004222">
    <property type="term" value="F:metalloendopeptidase activity"/>
    <property type="evidence" value="ECO:0007669"/>
    <property type="project" value="TreeGrafter"/>
</dbReference>
<dbReference type="InterPro" id="IPR011055">
    <property type="entry name" value="Dup_hybrid_motif"/>
</dbReference>
<dbReference type="Pfam" id="PF14107">
    <property type="entry name" value="DUF4280"/>
    <property type="match status" value="1"/>
</dbReference>
<dbReference type="InterPro" id="IPR050570">
    <property type="entry name" value="Cell_wall_metabolism_enzyme"/>
</dbReference>
<name>A0A9Q5DD07_9BACT</name>
<proteinExistence type="predicted"/>
<dbReference type="Pfam" id="PF01551">
    <property type="entry name" value="Peptidase_M23"/>
    <property type="match status" value="1"/>
</dbReference>
<dbReference type="InterPro" id="IPR025460">
    <property type="entry name" value="DUF4280"/>
</dbReference>
<evidence type="ECO:0000256" key="1">
    <source>
        <dbReference type="SAM" id="MobiDB-lite"/>
    </source>
</evidence>
<organism evidence="3 4">
    <name type="scientific">Chitinophaga solisilvae</name>
    <dbReference type="NCBI Taxonomy" id="1233460"/>
    <lineage>
        <taxon>Bacteria</taxon>
        <taxon>Pseudomonadati</taxon>
        <taxon>Bacteroidota</taxon>
        <taxon>Chitinophagia</taxon>
        <taxon>Chitinophagales</taxon>
        <taxon>Chitinophagaceae</taxon>
        <taxon>Chitinophaga</taxon>
    </lineage>
</organism>